<dbReference type="FunFam" id="3.30.200.20:FF:000415">
    <property type="entry name" value="receptor-like serine/threonine-protein kinase NCRK"/>
    <property type="match status" value="1"/>
</dbReference>
<proteinExistence type="predicted"/>
<feature type="transmembrane region" description="Helical" evidence="14">
    <location>
        <begin position="149"/>
        <end position="175"/>
    </location>
</feature>
<feature type="binding site" evidence="13">
    <location>
        <position position="287"/>
    </location>
    <ligand>
        <name>ATP</name>
        <dbReference type="ChEBI" id="CHEBI:30616"/>
    </ligand>
</feature>
<protein>
    <recommendedName>
        <fullName evidence="2">non-specific serine/threonine protein kinase</fullName>
        <ecNumber evidence="2">2.7.11.1</ecNumber>
    </recommendedName>
</protein>
<feature type="domain" description="Protein kinase" evidence="15">
    <location>
        <begin position="259"/>
        <end position="542"/>
    </location>
</feature>
<evidence type="ECO:0000256" key="13">
    <source>
        <dbReference type="PROSITE-ProRule" id="PRU10141"/>
    </source>
</evidence>
<sequence>LICLSVLKFGCSSAAIGTQASGLQQMKPSVKVAFVGLISLLWIQPTLCDVAPNTSSLSNWTCTCYAQTMSQSNILASNCSTSCNCTSATGGADQNKWTCVCAADGFPVVVIDNGDTSCFTGCNCTSALNFFSGNVSEAQPSKRGMSSKVVVIVLLLCVVLTTLAFVASVVCYVYQRDKCPIPSSMLPWDRETSCNSATKLISYKTISLPEARIDIGSPTNLIAGCFYKASMLFRSKAERLHGVITQFSYAELDYATDKFSNSNLIGVGGSSYVYCGHLKDGRTVAVKRLKNQDGPDADIIFLTEIELISRLHHCHVVPLLGYCSESQGKHAERLLVFEYMPNGNLRDCLDGTSGGDIDWSTRVAIALGAARGLEYLHEAAAPRILHRDVKSTNILLDENWRAKITDLGMAKSIKTDGVNSCSSSPARMQGTFGYFAPEYANVGRASLKSDVFSFGVVLLELISGRQAIHKSTKKGEESLVIWATPRLKDSKRVISELPDPRLKRGFPEEEMQIMAYLAKECLLLDPECRPTMSEVVQILSTIAPGKSRKRNFPVTVFLGSTHGLKCDPVDFEDTEIQAPPITAEELKRTTSNDRWSPRCSLPVSIDRALCIGNYRIEADHLSAEYIERLILLSSKARSWHTQDDETVDLTEPRLESFCMANFKSP</sequence>
<dbReference type="GO" id="GO:0005524">
    <property type="term" value="F:ATP binding"/>
    <property type="evidence" value="ECO:0007669"/>
    <property type="project" value="UniProtKB-UniRule"/>
</dbReference>
<dbReference type="Gene3D" id="1.10.510.10">
    <property type="entry name" value="Transferase(Phosphotransferase) domain 1"/>
    <property type="match status" value="1"/>
</dbReference>
<dbReference type="GO" id="GO:0004674">
    <property type="term" value="F:protein serine/threonine kinase activity"/>
    <property type="evidence" value="ECO:0007669"/>
    <property type="project" value="UniProtKB-KW"/>
</dbReference>
<dbReference type="Gene3D" id="3.30.200.20">
    <property type="entry name" value="Phosphorylase Kinase, domain 1"/>
    <property type="match status" value="1"/>
</dbReference>
<dbReference type="SUPFAM" id="SSF56112">
    <property type="entry name" value="Protein kinase-like (PK-like)"/>
    <property type="match status" value="1"/>
</dbReference>
<evidence type="ECO:0000256" key="6">
    <source>
        <dbReference type="ARBA" id="ARBA00022679"/>
    </source>
</evidence>
<dbReference type="EC" id="2.7.11.1" evidence="2"/>
<keyword evidence="7 13" id="KW-0547">Nucleotide-binding</keyword>
<comment type="subcellular location">
    <subcellularLocation>
        <location evidence="1">Cell membrane</location>
    </subcellularLocation>
</comment>
<dbReference type="PROSITE" id="PS00108">
    <property type="entry name" value="PROTEIN_KINASE_ST"/>
    <property type="match status" value="1"/>
</dbReference>
<evidence type="ECO:0000256" key="9">
    <source>
        <dbReference type="ARBA" id="ARBA00022840"/>
    </source>
</evidence>
<feature type="non-terminal residue" evidence="16">
    <location>
        <position position="1"/>
    </location>
</feature>
<dbReference type="EMBL" id="JBAMMX010000007">
    <property type="protein sequence ID" value="KAK6936066.1"/>
    <property type="molecule type" value="Genomic_DNA"/>
</dbReference>
<comment type="catalytic activity">
    <reaction evidence="12">
        <text>L-seryl-[protein] + ATP = O-phospho-L-seryl-[protein] + ADP + H(+)</text>
        <dbReference type="Rhea" id="RHEA:17989"/>
        <dbReference type="Rhea" id="RHEA-COMP:9863"/>
        <dbReference type="Rhea" id="RHEA-COMP:11604"/>
        <dbReference type="ChEBI" id="CHEBI:15378"/>
        <dbReference type="ChEBI" id="CHEBI:29999"/>
        <dbReference type="ChEBI" id="CHEBI:30616"/>
        <dbReference type="ChEBI" id="CHEBI:83421"/>
        <dbReference type="ChEBI" id="CHEBI:456216"/>
        <dbReference type="EC" id="2.7.11.1"/>
    </reaction>
</comment>
<comment type="catalytic activity">
    <reaction evidence="11">
        <text>L-threonyl-[protein] + ATP = O-phospho-L-threonyl-[protein] + ADP + H(+)</text>
        <dbReference type="Rhea" id="RHEA:46608"/>
        <dbReference type="Rhea" id="RHEA-COMP:11060"/>
        <dbReference type="Rhea" id="RHEA-COMP:11605"/>
        <dbReference type="ChEBI" id="CHEBI:15378"/>
        <dbReference type="ChEBI" id="CHEBI:30013"/>
        <dbReference type="ChEBI" id="CHEBI:30616"/>
        <dbReference type="ChEBI" id="CHEBI:61977"/>
        <dbReference type="ChEBI" id="CHEBI:456216"/>
        <dbReference type="EC" id="2.7.11.1"/>
    </reaction>
</comment>
<keyword evidence="9 13" id="KW-0067">ATP-binding</keyword>
<keyword evidence="5" id="KW-0597">Phosphoprotein</keyword>
<dbReference type="PROSITE" id="PS00107">
    <property type="entry name" value="PROTEIN_KINASE_ATP"/>
    <property type="match status" value="1"/>
</dbReference>
<name>A0AAN8VTZ2_9MAGN</name>
<evidence type="ECO:0000256" key="11">
    <source>
        <dbReference type="ARBA" id="ARBA00047899"/>
    </source>
</evidence>
<keyword evidence="17" id="KW-1185">Reference proteome</keyword>
<keyword evidence="8 16" id="KW-0418">Kinase</keyword>
<dbReference type="InterPro" id="IPR000719">
    <property type="entry name" value="Prot_kinase_dom"/>
</dbReference>
<dbReference type="Proteomes" id="UP001370490">
    <property type="component" value="Unassembled WGS sequence"/>
</dbReference>
<keyword evidence="10 14" id="KW-0472">Membrane</keyword>
<dbReference type="Pfam" id="PF00069">
    <property type="entry name" value="Pkinase"/>
    <property type="match status" value="1"/>
</dbReference>
<dbReference type="PANTHER" id="PTHR47989:SF23">
    <property type="entry name" value="RECEPTOR-LIKE SERINE_THREONINE-PROTEIN KINASE NCRK ISOFORM X1"/>
    <property type="match status" value="1"/>
</dbReference>
<dbReference type="SMART" id="SM00220">
    <property type="entry name" value="S_TKc"/>
    <property type="match status" value="1"/>
</dbReference>
<evidence type="ECO:0000313" key="17">
    <source>
        <dbReference type="Proteomes" id="UP001370490"/>
    </source>
</evidence>
<keyword evidence="3" id="KW-1003">Cell membrane</keyword>
<evidence type="ECO:0000256" key="1">
    <source>
        <dbReference type="ARBA" id="ARBA00004236"/>
    </source>
</evidence>
<keyword evidence="4" id="KW-0723">Serine/threonine-protein kinase</keyword>
<accession>A0AAN8VTZ2</accession>
<dbReference type="PROSITE" id="PS50011">
    <property type="entry name" value="PROTEIN_KINASE_DOM"/>
    <property type="match status" value="1"/>
</dbReference>
<reference evidence="16 17" key="1">
    <citation type="submission" date="2023-12" db="EMBL/GenBank/DDBJ databases">
        <title>A high-quality genome assembly for Dillenia turbinata (Dilleniales).</title>
        <authorList>
            <person name="Chanderbali A."/>
        </authorList>
    </citation>
    <scope>NUCLEOTIDE SEQUENCE [LARGE SCALE GENOMIC DNA]</scope>
    <source>
        <strain evidence="16">LSX21</strain>
        <tissue evidence="16">Leaf</tissue>
    </source>
</reference>
<evidence type="ECO:0000259" key="15">
    <source>
        <dbReference type="PROSITE" id="PS50011"/>
    </source>
</evidence>
<evidence type="ECO:0000256" key="4">
    <source>
        <dbReference type="ARBA" id="ARBA00022527"/>
    </source>
</evidence>
<evidence type="ECO:0000256" key="10">
    <source>
        <dbReference type="ARBA" id="ARBA00023136"/>
    </source>
</evidence>
<dbReference type="PANTHER" id="PTHR47989">
    <property type="entry name" value="OS01G0750732 PROTEIN"/>
    <property type="match status" value="1"/>
</dbReference>
<dbReference type="CDD" id="cd14066">
    <property type="entry name" value="STKc_IRAK"/>
    <property type="match status" value="1"/>
</dbReference>
<keyword evidence="14" id="KW-1133">Transmembrane helix</keyword>
<dbReference type="InterPro" id="IPR017441">
    <property type="entry name" value="Protein_kinase_ATP_BS"/>
</dbReference>
<evidence type="ECO:0000256" key="8">
    <source>
        <dbReference type="ARBA" id="ARBA00022777"/>
    </source>
</evidence>
<evidence type="ECO:0000256" key="14">
    <source>
        <dbReference type="SAM" id="Phobius"/>
    </source>
</evidence>
<evidence type="ECO:0000256" key="12">
    <source>
        <dbReference type="ARBA" id="ARBA00048679"/>
    </source>
</evidence>
<keyword evidence="6" id="KW-0808">Transferase</keyword>
<dbReference type="GO" id="GO:0005886">
    <property type="term" value="C:plasma membrane"/>
    <property type="evidence" value="ECO:0007669"/>
    <property type="project" value="UniProtKB-SubCell"/>
</dbReference>
<evidence type="ECO:0000313" key="16">
    <source>
        <dbReference type="EMBL" id="KAK6936066.1"/>
    </source>
</evidence>
<evidence type="ECO:0000256" key="2">
    <source>
        <dbReference type="ARBA" id="ARBA00012513"/>
    </source>
</evidence>
<dbReference type="InterPro" id="IPR011009">
    <property type="entry name" value="Kinase-like_dom_sf"/>
</dbReference>
<dbReference type="InterPro" id="IPR008271">
    <property type="entry name" value="Ser/Thr_kinase_AS"/>
</dbReference>
<evidence type="ECO:0000256" key="5">
    <source>
        <dbReference type="ARBA" id="ARBA00022553"/>
    </source>
</evidence>
<evidence type="ECO:0000256" key="7">
    <source>
        <dbReference type="ARBA" id="ARBA00022741"/>
    </source>
</evidence>
<dbReference type="AlphaFoldDB" id="A0AAN8VTZ2"/>
<comment type="caution">
    <text evidence="16">The sequence shown here is derived from an EMBL/GenBank/DDBJ whole genome shotgun (WGS) entry which is preliminary data.</text>
</comment>
<evidence type="ECO:0000256" key="3">
    <source>
        <dbReference type="ARBA" id="ARBA00022475"/>
    </source>
</evidence>
<gene>
    <name evidence="16" type="ORF">RJ641_033096</name>
</gene>
<organism evidence="16 17">
    <name type="scientific">Dillenia turbinata</name>
    <dbReference type="NCBI Taxonomy" id="194707"/>
    <lineage>
        <taxon>Eukaryota</taxon>
        <taxon>Viridiplantae</taxon>
        <taxon>Streptophyta</taxon>
        <taxon>Embryophyta</taxon>
        <taxon>Tracheophyta</taxon>
        <taxon>Spermatophyta</taxon>
        <taxon>Magnoliopsida</taxon>
        <taxon>eudicotyledons</taxon>
        <taxon>Gunneridae</taxon>
        <taxon>Pentapetalae</taxon>
        <taxon>Dilleniales</taxon>
        <taxon>Dilleniaceae</taxon>
        <taxon>Dillenia</taxon>
    </lineage>
</organism>
<dbReference type="FunFam" id="1.10.510.10:FF:000395">
    <property type="entry name" value="receptor-like serine/threonine-protein kinase NCRK"/>
    <property type="match status" value="1"/>
</dbReference>
<keyword evidence="14" id="KW-0812">Transmembrane</keyword>